<evidence type="ECO:0000313" key="4">
    <source>
        <dbReference type="EMBL" id="GAA1192018.1"/>
    </source>
</evidence>
<name>A0ABP4FNM5_9PSEU</name>
<gene>
    <name evidence="4" type="ORF">GCM10009675_03050</name>
</gene>
<keyword evidence="5" id="KW-1185">Reference proteome</keyword>
<organism evidence="4 5">
    <name type="scientific">Prauserella alba</name>
    <dbReference type="NCBI Taxonomy" id="176898"/>
    <lineage>
        <taxon>Bacteria</taxon>
        <taxon>Bacillati</taxon>
        <taxon>Actinomycetota</taxon>
        <taxon>Actinomycetes</taxon>
        <taxon>Pseudonocardiales</taxon>
        <taxon>Pseudonocardiaceae</taxon>
        <taxon>Prauserella</taxon>
    </lineage>
</organism>
<evidence type="ECO:0000256" key="2">
    <source>
        <dbReference type="ARBA" id="ARBA00022801"/>
    </source>
</evidence>
<evidence type="ECO:0000256" key="1">
    <source>
        <dbReference type="ARBA" id="ARBA00006499"/>
    </source>
</evidence>
<dbReference type="Gene3D" id="3.40.50.1820">
    <property type="entry name" value="alpha/beta hydrolase"/>
    <property type="match status" value="1"/>
</dbReference>
<accession>A0ABP4FNM5</accession>
<dbReference type="InterPro" id="IPR003140">
    <property type="entry name" value="PLipase/COase/thioEstase"/>
</dbReference>
<evidence type="ECO:0000313" key="5">
    <source>
        <dbReference type="Proteomes" id="UP001500467"/>
    </source>
</evidence>
<feature type="domain" description="Phospholipase/carboxylesterase/thioesterase" evidence="3">
    <location>
        <begin position="55"/>
        <end position="199"/>
    </location>
</feature>
<dbReference type="RefSeq" id="WP_253854529.1">
    <property type="nucleotide sequence ID" value="NZ_BAAALM010000002.1"/>
</dbReference>
<dbReference type="SUPFAM" id="SSF53474">
    <property type="entry name" value="alpha/beta-Hydrolases"/>
    <property type="match status" value="1"/>
</dbReference>
<comment type="caution">
    <text evidence="4">The sequence shown here is derived from an EMBL/GenBank/DDBJ whole genome shotgun (WGS) entry which is preliminary data.</text>
</comment>
<dbReference type="Pfam" id="PF02230">
    <property type="entry name" value="Abhydrolase_2"/>
    <property type="match status" value="1"/>
</dbReference>
<evidence type="ECO:0000259" key="3">
    <source>
        <dbReference type="Pfam" id="PF02230"/>
    </source>
</evidence>
<proteinExistence type="inferred from homology"/>
<dbReference type="Proteomes" id="UP001500467">
    <property type="component" value="Unassembled WGS sequence"/>
</dbReference>
<keyword evidence="2 4" id="KW-0378">Hydrolase</keyword>
<dbReference type="EMBL" id="BAAALM010000002">
    <property type="protein sequence ID" value="GAA1192018.1"/>
    <property type="molecule type" value="Genomic_DNA"/>
</dbReference>
<dbReference type="InterPro" id="IPR050565">
    <property type="entry name" value="LYPA1-2/EST-like"/>
</dbReference>
<sequence>MSPRPAEWGVPADRAELAVLAVHGRGQDPGFMRDTSMRFGTAPVRFFAPEADGNTWYPESFLEPVERNEPALGRSLQVLEDGLARIAQSGFAARRVVLWGFSQGACLVSQLILTTPRPVAGLVLLTGGYLGTEPPTVSVERPLRGVPAVVRSIEHDPWVPRDRVVATADLLRRAGADVDVRIDPGEEHIITDEACRSATDLLTGSPRAQR</sequence>
<protein>
    <submittedName>
        <fullName evidence="4">Dienelactone hydrolase family protein</fullName>
    </submittedName>
</protein>
<dbReference type="PANTHER" id="PTHR10655">
    <property type="entry name" value="LYSOPHOSPHOLIPASE-RELATED"/>
    <property type="match status" value="1"/>
</dbReference>
<dbReference type="GO" id="GO:0016787">
    <property type="term" value="F:hydrolase activity"/>
    <property type="evidence" value="ECO:0007669"/>
    <property type="project" value="UniProtKB-KW"/>
</dbReference>
<comment type="similarity">
    <text evidence="1">Belongs to the AB hydrolase superfamily. AB hydrolase 2 family.</text>
</comment>
<dbReference type="InterPro" id="IPR029058">
    <property type="entry name" value="AB_hydrolase_fold"/>
</dbReference>
<dbReference type="PANTHER" id="PTHR10655:SF17">
    <property type="entry name" value="LYSOPHOSPHOLIPASE-LIKE PROTEIN 1"/>
    <property type="match status" value="1"/>
</dbReference>
<reference evidence="5" key="1">
    <citation type="journal article" date="2019" name="Int. J. Syst. Evol. Microbiol.">
        <title>The Global Catalogue of Microorganisms (GCM) 10K type strain sequencing project: providing services to taxonomists for standard genome sequencing and annotation.</title>
        <authorList>
            <consortium name="The Broad Institute Genomics Platform"/>
            <consortium name="The Broad Institute Genome Sequencing Center for Infectious Disease"/>
            <person name="Wu L."/>
            <person name="Ma J."/>
        </authorList>
    </citation>
    <scope>NUCLEOTIDE SEQUENCE [LARGE SCALE GENOMIC DNA]</scope>
    <source>
        <strain evidence="5">JCM 13022</strain>
    </source>
</reference>